<reference evidence="2 3" key="1">
    <citation type="submission" date="2018-06" db="EMBL/GenBank/DDBJ databases">
        <title>Noncontiguous genome sequence of Ruminococcaceae bacterium ASD2818.</title>
        <authorList>
            <person name="Chaplin A.V."/>
            <person name="Sokolova S.R."/>
            <person name="Kochetkova T.O."/>
            <person name="Goltsov A.Y."/>
            <person name="Trofimov D.Y."/>
            <person name="Efimov B.A."/>
        </authorList>
    </citation>
    <scope>NUCLEOTIDE SEQUENCE [LARGE SCALE GENOMIC DNA]</scope>
    <source>
        <strain evidence="2 3">ASD2818</strain>
    </source>
</reference>
<evidence type="ECO:0000313" key="2">
    <source>
        <dbReference type="EMBL" id="RAQ30396.1"/>
    </source>
</evidence>
<evidence type="ECO:0000313" key="3">
    <source>
        <dbReference type="Proteomes" id="UP000249377"/>
    </source>
</evidence>
<dbReference type="InterPro" id="IPR001387">
    <property type="entry name" value="Cro/C1-type_HTH"/>
</dbReference>
<name>A0A328UFL0_9FIRM</name>
<dbReference type="PROSITE" id="PS50943">
    <property type="entry name" value="HTH_CROC1"/>
    <property type="match status" value="1"/>
</dbReference>
<accession>A0A328UFL0</accession>
<gene>
    <name evidence="2" type="ORF">DPQ25_02505</name>
</gene>
<dbReference type="SUPFAM" id="SSF47413">
    <property type="entry name" value="lambda repressor-like DNA-binding domains"/>
    <property type="match status" value="1"/>
</dbReference>
<dbReference type="GO" id="GO:0003677">
    <property type="term" value="F:DNA binding"/>
    <property type="evidence" value="ECO:0007669"/>
    <property type="project" value="InterPro"/>
</dbReference>
<keyword evidence="3" id="KW-1185">Reference proteome</keyword>
<dbReference type="InterPro" id="IPR010982">
    <property type="entry name" value="Lambda_DNA-bd_dom_sf"/>
</dbReference>
<dbReference type="Proteomes" id="UP000249377">
    <property type="component" value="Unassembled WGS sequence"/>
</dbReference>
<organism evidence="2 3">
    <name type="scientific">Hydrogeniiclostridium mannosilyticum</name>
    <dbReference type="NCBI Taxonomy" id="2764322"/>
    <lineage>
        <taxon>Bacteria</taxon>
        <taxon>Bacillati</taxon>
        <taxon>Bacillota</taxon>
        <taxon>Clostridia</taxon>
        <taxon>Eubacteriales</taxon>
        <taxon>Acutalibacteraceae</taxon>
        <taxon>Hydrogeniiclostridium</taxon>
    </lineage>
</organism>
<feature type="domain" description="HTH cro/C1-type" evidence="1">
    <location>
        <begin position="8"/>
        <end position="63"/>
    </location>
</feature>
<dbReference type="AlphaFoldDB" id="A0A328UFL0"/>
<evidence type="ECO:0000259" key="1">
    <source>
        <dbReference type="PROSITE" id="PS50943"/>
    </source>
</evidence>
<proteinExistence type="predicted"/>
<dbReference type="EMBL" id="QLYR01000001">
    <property type="protein sequence ID" value="RAQ30396.1"/>
    <property type="molecule type" value="Genomic_DNA"/>
</dbReference>
<protein>
    <recommendedName>
        <fullName evidence="1">HTH cro/C1-type domain-containing protein</fullName>
    </recommendedName>
</protein>
<comment type="caution">
    <text evidence="2">The sequence shown here is derived from an EMBL/GenBank/DDBJ whole genome shotgun (WGS) entry which is preliminary data.</text>
</comment>
<dbReference type="RefSeq" id="WP_112331593.1">
    <property type="nucleotide sequence ID" value="NZ_QLYR01000001.1"/>
</dbReference>
<sequence>MSVFSEKLQEYIQKSNMKIAALSKLSGVERSFIQKMLTGERIPGDPAVLQQLSEVLMLTPSQHRILSEAYAISKMGEPTYYRRVLVKRLIEESGSFIQQPPVLRSHFSPPGFQRPDVLPLTGKAAVADTLRLLIEEELGTEAPCIKAVLQPECTATDVLLQYARTCPLLSIEHIVCFDSELQYQKENKYNLHCLQRALSFLFSSCHYSPYFYYESISAKSGKTALFPWILLGKGWALTISQDEERALIVSTPDAISLYTGLFEEIRTECLPVLEHNARQHYWNLESWAPLRQEMTYSLQFEPCLGFFFTMDMAKKQIYRDHAQGEVLLSFLEQRQKQITLLEGTRKNTSFFAPEGLDRFLETGLVAELPEGSYAPLPKAYRAELLRRMMVCIQNGSYTPYLIKTAKFRLSDKLGFLSTGSQQVTCTCLHPLHGFTTLQLHEKSVAYSFCDFFEYLRETGLVYSKEESESLLRSRLKQVFNG</sequence>